<feature type="compositionally biased region" description="Low complexity" evidence="1">
    <location>
        <begin position="1"/>
        <end position="14"/>
    </location>
</feature>
<evidence type="ECO:0000313" key="2">
    <source>
        <dbReference type="EMBL" id="RLK46466.1"/>
    </source>
</evidence>
<gene>
    <name evidence="2" type="ORF">C7474_3004</name>
</gene>
<reference evidence="2 3" key="1">
    <citation type="journal article" date="2015" name="Stand. Genomic Sci.">
        <title>Genomic Encyclopedia of Bacterial and Archaeal Type Strains, Phase III: the genomes of soil and plant-associated and newly described type strains.</title>
        <authorList>
            <person name="Whitman W.B."/>
            <person name="Woyke T."/>
            <person name="Klenk H.P."/>
            <person name="Zhou Y."/>
            <person name="Lilburn T.G."/>
            <person name="Beck B.J."/>
            <person name="De Vos P."/>
            <person name="Vandamme P."/>
            <person name="Eisen J.A."/>
            <person name="Garrity G."/>
            <person name="Hugenholtz P."/>
            <person name="Kyrpides N.C."/>
        </authorList>
    </citation>
    <scope>NUCLEOTIDE SEQUENCE [LARGE SCALE GENOMIC DNA]</scope>
    <source>
        <strain evidence="2 3">S2T63</strain>
    </source>
</reference>
<evidence type="ECO:0000313" key="3">
    <source>
        <dbReference type="Proteomes" id="UP000273158"/>
    </source>
</evidence>
<comment type="caution">
    <text evidence="2">The sequence shown here is derived from an EMBL/GenBank/DDBJ whole genome shotgun (WGS) entry which is preliminary data.</text>
</comment>
<proteinExistence type="predicted"/>
<dbReference type="EMBL" id="RCDB01000005">
    <property type="protein sequence ID" value="RLK46466.1"/>
    <property type="molecule type" value="Genomic_DNA"/>
</dbReference>
<sequence>MASGTPNPTSTNPINPTPPSDTGATVAPVPEAESDSQAAAVDAATAALTAYAQPELPYQEWINGLYPYLTQTGAAAYEDTDPARIPVRKVTGPGVILPASTEVALIVQLPTDAGNYNVSLSRPNADAAWLADRIRPADG</sequence>
<dbReference type="AlphaFoldDB" id="A0A498BVR9"/>
<name>A0A498BVR9_9MICO</name>
<accession>A0A498BVR9</accession>
<evidence type="ECO:0000256" key="1">
    <source>
        <dbReference type="SAM" id="MobiDB-lite"/>
    </source>
</evidence>
<feature type="region of interest" description="Disordered" evidence="1">
    <location>
        <begin position="1"/>
        <end position="40"/>
    </location>
</feature>
<protein>
    <submittedName>
        <fullName evidence="2">Uncharacterized protein</fullName>
    </submittedName>
</protein>
<organism evidence="2 3">
    <name type="scientific">Microbacterium telephonicum</name>
    <dbReference type="NCBI Taxonomy" id="1714841"/>
    <lineage>
        <taxon>Bacteria</taxon>
        <taxon>Bacillati</taxon>
        <taxon>Actinomycetota</taxon>
        <taxon>Actinomycetes</taxon>
        <taxon>Micrococcales</taxon>
        <taxon>Microbacteriaceae</taxon>
        <taxon>Microbacterium</taxon>
    </lineage>
</organism>
<keyword evidence="3" id="KW-1185">Reference proteome</keyword>
<dbReference type="Proteomes" id="UP000273158">
    <property type="component" value="Unassembled WGS sequence"/>
</dbReference>